<evidence type="ECO:0000313" key="1">
    <source>
        <dbReference type="EMBL" id="CAB4151194.1"/>
    </source>
</evidence>
<dbReference type="EMBL" id="LR798393">
    <property type="protein sequence ID" value="CAB5228722.1"/>
    <property type="molecule type" value="Genomic_DNA"/>
</dbReference>
<reference evidence="3" key="1">
    <citation type="submission" date="2020-05" db="EMBL/GenBank/DDBJ databases">
        <authorList>
            <person name="Chiriac C."/>
            <person name="Salcher M."/>
            <person name="Ghai R."/>
            <person name="Kavagutti S V."/>
        </authorList>
    </citation>
    <scope>NUCLEOTIDE SEQUENCE</scope>
</reference>
<protein>
    <submittedName>
        <fullName evidence="3">Uncharacterized protein</fullName>
    </submittedName>
</protein>
<dbReference type="SUPFAM" id="SSF88659">
    <property type="entry name" value="Sigma3 and sigma4 domains of RNA polymerase sigma factors"/>
    <property type="match status" value="1"/>
</dbReference>
<name>A0A6J5SJC3_9CAUD</name>
<organism evidence="3">
    <name type="scientific">uncultured Caudovirales phage</name>
    <dbReference type="NCBI Taxonomy" id="2100421"/>
    <lineage>
        <taxon>Viruses</taxon>
        <taxon>Duplodnaviria</taxon>
        <taxon>Heunggongvirae</taxon>
        <taxon>Uroviricota</taxon>
        <taxon>Caudoviricetes</taxon>
        <taxon>Peduoviridae</taxon>
        <taxon>Maltschvirus</taxon>
        <taxon>Maltschvirus maltsch</taxon>
    </lineage>
</organism>
<dbReference type="EMBL" id="LR796571">
    <property type="protein sequence ID" value="CAB4151194.1"/>
    <property type="molecule type" value="Genomic_DNA"/>
</dbReference>
<proteinExistence type="predicted"/>
<dbReference type="InterPro" id="IPR013324">
    <property type="entry name" value="RNA_pol_sigma_r3/r4-like"/>
</dbReference>
<gene>
    <name evidence="2" type="ORF">UFOVP1099_49</name>
    <name evidence="3" type="ORF">UFOVP1460_2</name>
    <name evidence="4" type="ORF">UFOVP1548_27</name>
    <name evidence="1" type="ORF">UFOVP582_5</name>
</gene>
<dbReference type="EMBL" id="LR797403">
    <property type="protein sequence ID" value="CAB4213901.1"/>
    <property type="molecule type" value="Genomic_DNA"/>
</dbReference>
<evidence type="ECO:0000313" key="4">
    <source>
        <dbReference type="EMBL" id="CAB5228722.1"/>
    </source>
</evidence>
<evidence type="ECO:0000313" key="3">
    <source>
        <dbReference type="EMBL" id="CAB4213901.1"/>
    </source>
</evidence>
<dbReference type="EMBL" id="LR797057">
    <property type="protein sequence ID" value="CAB4184272.1"/>
    <property type="molecule type" value="Genomic_DNA"/>
</dbReference>
<accession>A0A6J5SJC3</accession>
<sequence length="130" mass="15445">MSWQPPKSFNDFPQQESPPNYMQIDEDIEWLMQPLIYDNPEKETWELVDLMNGIMSTLSDVDQEMLYLVYTERKTFQEAAQIVGIKAKSHAWRKTKIALDNFAEQLKANQQVMKLINHKYNMEEEDETQL</sequence>
<evidence type="ECO:0000313" key="2">
    <source>
        <dbReference type="EMBL" id="CAB4184272.1"/>
    </source>
</evidence>